<comment type="caution">
    <text evidence="16">The sequence shown here is derived from an EMBL/GenBank/DDBJ whole genome shotgun (WGS) entry which is preliminary data.</text>
</comment>
<keyword evidence="6" id="KW-0808">Transferase</keyword>
<reference evidence="16 17" key="1">
    <citation type="journal article" date="2017" name="Front. Genet.">
        <title>Draft sequencing of the heterozygous diploid genome of Satsuma (Citrus unshiu Marc.) using a hybrid assembly approach.</title>
        <authorList>
            <person name="Shimizu T."/>
            <person name="Tanizawa Y."/>
            <person name="Mochizuki T."/>
            <person name="Nagasaki H."/>
            <person name="Yoshioka T."/>
            <person name="Toyoda A."/>
            <person name="Fujiyama A."/>
            <person name="Kaminuma E."/>
            <person name="Nakamura Y."/>
        </authorList>
    </citation>
    <scope>NUCLEOTIDE SEQUENCE [LARGE SCALE GENOMIC DNA]</scope>
    <source>
        <strain evidence="17">cv. Miyagawa wase</strain>
    </source>
</reference>
<keyword evidence="9 14" id="KW-1133">Transmembrane helix</keyword>
<feature type="transmembrane region" description="Helical" evidence="14">
    <location>
        <begin position="1603"/>
        <end position="1621"/>
    </location>
</feature>
<feature type="transmembrane region" description="Helical" evidence="14">
    <location>
        <begin position="1627"/>
        <end position="1648"/>
    </location>
</feature>
<dbReference type="GO" id="GO:0006075">
    <property type="term" value="P:(1-&gt;3)-beta-D-glucan biosynthetic process"/>
    <property type="evidence" value="ECO:0007669"/>
    <property type="project" value="InterPro"/>
</dbReference>
<proteinExistence type="inferred from homology"/>
<organism evidence="16 17">
    <name type="scientific">Citrus unshiu</name>
    <name type="common">Satsuma mandarin</name>
    <name type="synonym">Citrus nobilis var. unshiu</name>
    <dbReference type="NCBI Taxonomy" id="55188"/>
    <lineage>
        <taxon>Eukaryota</taxon>
        <taxon>Viridiplantae</taxon>
        <taxon>Streptophyta</taxon>
        <taxon>Embryophyta</taxon>
        <taxon>Tracheophyta</taxon>
        <taxon>Spermatophyta</taxon>
        <taxon>Magnoliopsida</taxon>
        <taxon>eudicotyledons</taxon>
        <taxon>Gunneridae</taxon>
        <taxon>Pentapetalae</taxon>
        <taxon>rosids</taxon>
        <taxon>malvids</taxon>
        <taxon>Sapindales</taxon>
        <taxon>Rutaceae</taxon>
        <taxon>Aurantioideae</taxon>
        <taxon>Citrus</taxon>
    </lineage>
</organism>
<feature type="transmembrane region" description="Helical" evidence="14">
    <location>
        <begin position="1821"/>
        <end position="1841"/>
    </location>
</feature>
<dbReference type="GO" id="GO:0008360">
    <property type="term" value="P:regulation of cell shape"/>
    <property type="evidence" value="ECO:0007669"/>
    <property type="project" value="UniProtKB-KW"/>
</dbReference>
<keyword evidence="8" id="KW-0133">Cell shape</keyword>
<sequence length="1978" mass="227546">MIVTCQRFLRRVNYTNQTFQKALAQLPSSCTTGCHRQLAASTQLLEKMSRVEDLWERLVRAALRRERTGKDALGQPVSGIAGYVPSSLANNRDIDAILRAADEIQEEDPICEHAYSLAQNLDPNSEGRGVLQFKTGLMSVIKQKLAKREVGTIDRSQDVARLQEFYKRYREKNNVDKLREEEMLLRESGVFSGHLGELERKTVKRKRVFATLKVLGMVLEQLTQEIPEELKQVIDSDAAMTDDLVAYNIVPLDAPTVANAIVSFPEVQAAVSALKYFGDLPRLPEDFPIPPSRNIDMLDFLHFVFGFQKDNVSNQREHIVLLLANEQSRLGIPDENEPKLDEAAVQRVFMKSLDNYIKWCDYLCIQPVWSSLEAVGKEKKILFVSLYLLIWGEAANIRFLPECLCYIFHHMAREMDVILGQQTAQPANSCTSENGVSFLDQVITPLYEVVAAEAANNDNGRAPHSAWRNYDDFNEYFWSLHCFELSWPWRKSSSFFLKPTPRSKNLLNPGGGKRRGKTSFVEHRSFLHLYHSFHRLWIFLVMMFQGLAIIGFNDENINSKKFLREVLSLGPTYVVMKFFESVLDVLMMYGAYSTSRRLAVSRIFLRFIWFSFASVFITFLYVKGVQEDSKPNARSIIFRLYVIVIGIYAGFQFFLSCLMRIPACHRLTNQCDRWPLMRFIHWMREERYYVGRGMYERSTDFIKYMLFWLVILSGKFSFAYFLQIKPLVKPTRYIVDMDAVEYSWHDFVSRKTLIQFYVGGLLKNISVGNLVMSMLWPFSYGVYLQYLPLKNVVPICMFFLLMPQIYLLDIYIFYTLMSAAYGFLLGARDRLGEIRSVEAVHALFEEFPRAFMDTLHVPLPDRTSHPSSGQAVEKKKFDAARFSPFWNEIIKNLREEDYITNLEMELLLMPKNSGSLLLVQWPLFLLASKIFYAKDIAVENRDSQDELWERISRDEYMKYAVEEFYHTLKFILTETLEAEGRMVERIYDDINVSVEKRSIHVDFQLTKLPLVISRVTALMGVLKEAETPVLQKGAVQAVQDLYDVVRHDVLSINMRENYDTWNLLSKARTEGRLFSKLKWPKDAELKAQVKRLHSLLTIKDSASNIPRNLEARRRLEFFTNSLFMDMPPAKPAREIVFTPYYSEIVLYSMDELLKKNEDGISILFYLQKIYPDEWKNFLSRIGRDENSQDTELFDSPSDILELRFWASYRAQTLARTVRGMMYYRKALMLQAYLERMTSGDTEAALSSLDASDTQGFELSREARAHADLKFTYVVTSQIYGKQKEDQKPEAADIALLMQRNEALRVAFIDDVETLKDGKVHREFYSKLVKGDINGKDKEIYSIKLPGNPKLGEGKPENQNHAVIFTRGNAIQTIDMNQDNYFEEALKMRNLLEEFHADHGIRPPTILGVREHVFTGSVSSLAYFMSNQETSFVTLGQRVLANPLKCRMHYGHPDVFDRVFHITRGGISKASRVINISEDIYAGFNTTLRQGNVTHHEYIQVGKGRDVGLNQIAVFEGKVAGGNGEQVLSRDVYRLGQLFDFFRMMSFYFTTVGYYFCTMLTVLTVYAFLYGKTYLALSGVGEELQVRAQVTENTALTAALNTQFLFQIGIFTAVPMVLGFILEQGFLAAVVNFITMQLQLCSVFFTFSLGTRTHYFGRTILHGGARYQATGRGFVVRHIKFSENYRLYSRSHFVKGLEVVLLLIVYIAYGYNEGGTLGYILLSISSWFMALSWLFAPYLFNPSGFEWQKVVEDFRDWTNWLFYRGGIGVKGEESWEAWWDEELSHIRTFSGRIAETILSLRFFIFQYGIVYKLNIQGSDTSLTVYGLSWVVFAVLILLFKVFTFSQKISVNFQLLLRFIQGLSLLVALAGLSVAVAITKLSIPDVFACILAFVPTGWGILCIASAWKPLMKKLGLWKSVRSIARLYDAGMGMLIFIPIAMFSWFPFISTFQTRLMFNQAFSRGLEISLILAGNNPNTEM</sequence>
<dbReference type="EC" id="2.4.1.34" evidence="3"/>
<dbReference type="GO" id="GO:0003843">
    <property type="term" value="F:1,3-beta-D-glucan synthase activity"/>
    <property type="evidence" value="ECO:0007669"/>
    <property type="project" value="UniProtKB-EC"/>
</dbReference>
<feature type="transmembrane region" description="Helical" evidence="14">
    <location>
        <begin position="533"/>
        <end position="552"/>
    </location>
</feature>
<evidence type="ECO:0000256" key="4">
    <source>
        <dbReference type="ARBA" id="ARBA00022475"/>
    </source>
</evidence>
<feature type="transmembrane region" description="Helical" evidence="14">
    <location>
        <begin position="1546"/>
        <end position="1568"/>
    </location>
</feature>
<keyword evidence="7 14" id="KW-0812">Transmembrane</keyword>
<keyword evidence="11" id="KW-0961">Cell wall biogenesis/degradation</keyword>
<feature type="transmembrane region" description="Helical" evidence="14">
    <location>
        <begin position="1792"/>
        <end position="1809"/>
    </location>
</feature>
<evidence type="ECO:0000256" key="12">
    <source>
        <dbReference type="ARBA" id="ARBA00032165"/>
    </source>
</evidence>
<feature type="transmembrane region" description="Helical" evidence="14">
    <location>
        <begin position="1924"/>
        <end position="1945"/>
    </location>
</feature>
<dbReference type="Pfam" id="PF14288">
    <property type="entry name" value="FKS1_dom1"/>
    <property type="match status" value="1"/>
</dbReference>
<evidence type="ECO:0000256" key="8">
    <source>
        <dbReference type="ARBA" id="ARBA00022960"/>
    </source>
</evidence>
<evidence type="ECO:0000256" key="9">
    <source>
        <dbReference type="ARBA" id="ARBA00022989"/>
    </source>
</evidence>
<evidence type="ECO:0000256" key="11">
    <source>
        <dbReference type="ARBA" id="ARBA00023316"/>
    </source>
</evidence>
<feature type="transmembrane region" description="Helical" evidence="14">
    <location>
        <begin position="754"/>
        <end position="776"/>
    </location>
</feature>
<evidence type="ECO:0000256" key="2">
    <source>
        <dbReference type="ARBA" id="ARBA00009040"/>
    </source>
</evidence>
<comment type="subcellular location">
    <subcellularLocation>
        <location evidence="1">Cell membrane</location>
        <topology evidence="1">Multi-pass membrane protein</topology>
    </subcellularLocation>
</comment>
<keyword evidence="5" id="KW-0328">Glycosyltransferase</keyword>
<dbReference type="PANTHER" id="PTHR12741">
    <property type="entry name" value="LYST-INTERACTING PROTEIN LIP5 DOPAMINE RESPONSIVE PROTEIN DRG-1"/>
    <property type="match status" value="1"/>
</dbReference>
<dbReference type="InterPro" id="IPR026899">
    <property type="entry name" value="FKS1-like_dom1"/>
</dbReference>
<evidence type="ECO:0000256" key="6">
    <source>
        <dbReference type="ARBA" id="ARBA00022679"/>
    </source>
</evidence>
<keyword evidence="10 14" id="KW-0472">Membrane</keyword>
<accession>A0A2H5PCA5</accession>
<evidence type="ECO:0000256" key="3">
    <source>
        <dbReference type="ARBA" id="ARBA00012589"/>
    </source>
</evidence>
<comment type="catalytic activity">
    <reaction evidence="13">
        <text>[(1-&gt;3)-beta-D-glucosyl](n) + UDP-alpha-D-glucose = [(1-&gt;3)-beta-D-glucosyl](n+1) + UDP + H(+)</text>
        <dbReference type="Rhea" id="RHEA:21476"/>
        <dbReference type="Rhea" id="RHEA-COMP:11146"/>
        <dbReference type="Rhea" id="RHEA-COMP:14303"/>
        <dbReference type="ChEBI" id="CHEBI:15378"/>
        <dbReference type="ChEBI" id="CHEBI:37671"/>
        <dbReference type="ChEBI" id="CHEBI:58223"/>
        <dbReference type="ChEBI" id="CHEBI:58885"/>
        <dbReference type="EC" id="2.4.1.34"/>
    </reaction>
</comment>
<dbReference type="GO" id="GO:0000148">
    <property type="term" value="C:1,3-beta-D-glucan synthase complex"/>
    <property type="evidence" value="ECO:0007669"/>
    <property type="project" value="InterPro"/>
</dbReference>
<dbReference type="Proteomes" id="UP000236630">
    <property type="component" value="Unassembled WGS sequence"/>
</dbReference>
<feature type="transmembrane region" description="Helical" evidence="14">
    <location>
        <begin position="1883"/>
        <end position="1904"/>
    </location>
</feature>
<feature type="transmembrane region" description="Helical" evidence="14">
    <location>
        <begin position="1716"/>
        <end position="1739"/>
    </location>
</feature>
<dbReference type="GO" id="GO:0071555">
    <property type="term" value="P:cell wall organization"/>
    <property type="evidence" value="ECO:0007669"/>
    <property type="project" value="UniProtKB-KW"/>
</dbReference>
<evidence type="ECO:0000313" key="17">
    <source>
        <dbReference type="Proteomes" id="UP000236630"/>
    </source>
</evidence>
<dbReference type="STRING" id="55188.A0A2H5PCA5"/>
<evidence type="ECO:0000313" key="16">
    <source>
        <dbReference type="EMBL" id="GAY49961.1"/>
    </source>
</evidence>
<keyword evidence="17" id="KW-1185">Reference proteome</keyword>
<gene>
    <name evidence="16" type="ORF">CUMW_123110</name>
</gene>
<evidence type="ECO:0000256" key="13">
    <source>
        <dbReference type="ARBA" id="ARBA00047777"/>
    </source>
</evidence>
<evidence type="ECO:0000256" key="1">
    <source>
        <dbReference type="ARBA" id="ARBA00004651"/>
    </source>
</evidence>
<dbReference type="Pfam" id="PF02364">
    <property type="entry name" value="Glucan_synthase"/>
    <property type="match status" value="1"/>
</dbReference>
<dbReference type="InterPro" id="IPR058851">
    <property type="entry name" value="CALS1_helical"/>
</dbReference>
<evidence type="ECO:0000256" key="5">
    <source>
        <dbReference type="ARBA" id="ARBA00022676"/>
    </source>
</evidence>
<evidence type="ECO:0000256" key="10">
    <source>
        <dbReference type="ARBA" id="ARBA00023136"/>
    </source>
</evidence>
<feature type="transmembrane region" description="Helical" evidence="14">
    <location>
        <begin position="604"/>
        <end position="624"/>
    </location>
</feature>
<dbReference type="EMBL" id="BDQV01000057">
    <property type="protein sequence ID" value="GAY49961.1"/>
    <property type="molecule type" value="Genomic_DNA"/>
</dbReference>
<dbReference type="PANTHER" id="PTHR12741:SF47">
    <property type="entry name" value="CALLOSE SYNTHASE 9"/>
    <property type="match status" value="1"/>
</dbReference>
<dbReference type="InterPro" id="IPR003440">
    <property type="entry name" value="Glyco_trans_48_dom"/>
</dbReference>
<feature type="transmembrane region" description="Helical" evidence="14">
    <location>
        <begin position="1853"/>
        <end position="1877"/>
    </location>
</feature>
<feature type="domain" description="1,3-beta-glucan synthase component FKS1-like" evidence="15">
    <location>
        <begin position="378"/>
        <end position="490"/>
    </location>
</feature>
<feature type="transmembrane region" description="Helical" evidence="14">
    <location>
        <begin position="1692"/>
        <end position="1710"/>
    </location>
</feature>
<evidence type="ECO:0000256" key="7">
    <source>
        <dbReference type="ARBA" id="ARBA00022692"/>
    </source>
</evidence>
<keyword evidence="4" id="KW-1003">Cell membrane</keyword>
<protein>
    <recommendedName>
        <fullName evidence="12">1,3-beta-glucan synthase</fullName>
        <ecNumber evidence="3">2.4.1.34</ecNumber>
    </recommendedName>
    <alternativeName>
        <fullName evidence="12">1,3-beta-glucan synthase</fullName>
    </alternativeName>
</protein>
<evidence type="ECO:0000256" key="14">
    <source>
        <dbReference type="SAM" id="Phobius"/>
    </source>
</evidence>
<dbReference type="Pfam" id="PF25968">
    <property type="entry name" value="CALS1"/>
    <property type="match status" value="1"/>
</dbReference>
<feature type="transmembrane region" description="Helical" evidence="14">
    <location>
        <begin position="636"/>
        <end position="658"/>
    </location>
</feature>
<dbReference type="SMART" id="SM01205">
    <property type="entry name" value="FKS1_dom1"/>
    <property type="match status" value="1"/>
</dbReference>
<feature type="transmembrane region" description="Helical" evidence="14">
    <location>
        <begin position="701"/>
        <end position="722"/>
    </location>
</feature>
<evidence type="ECO:0000259" key="15">
    <source>
        <dbReference type="SMART" id="SM01205"/>
    </source>
</evidence>
<dbReference type="GO" id="GO:0005886">
    <property type="term" value="C:plasma membrane"/>
    <property type="evidence" value="ECO:0007669"/>
    <property type="project" value="UniProtKB-SubCell"/>
</dbReference>
<name>A0A2H5PCA5_CITUN</name>
<comment type="similarity">
    <text evidence="2">Belongs to the glycosyltransferase 48 family.</text>
</comment>